<name>A0A0N7LQ13_9RHOB</name>
<feature type="chain" id="PRO_5006015485" description="Integral membrane protein" evidence="1">
    <location>
        <begin position="25"/>
        <end position="56"/>
    </location>
</feature>
<dbReference type="GeneID" id="55496063"/>
<evidence type="ECO:0008006" key="4">
    <source>
        <dbReference type="Google" id="ProtNLM"/>
    </source>
</evidence>
<dbReference type="Proteomes" id="UP000050783">
    <property type="component" value="Unassembled WGS sequence"/>
</dbReference>
<gene>
    <name evidence="2" type="ORF">RUA4292_00906</name>
</gene>
<dbReference type="AlphaFoldDB" id="A0A0N7LQ13"/>
<dbReference type="RefSeq" id="WP_158506953.1">
    <property type="nucleotide sequence ID" value="NZ_CYPU01000017.1"/>
</dbReference>
<sequence length="56" mass="6049">MKKFAVLAATIALATFALSGVAHAQGRQCLFDGEVYEDGDRVGPYLCENGEWILSD</sequence>
<evidence type="ECO:0000313" key="2">
    <source>
        <dbReference type="EMBL" id="CUH46740.1"/>
    </source>
</evidence>
<protein>
    <recommendedName>
        <fullName evidence="4">Integral membrane protein</fullName>
    </recommendedName>
</protein>
<dbReference type="EMBL" id="CYPU01000017">
    <property type="protein sequence ID" value="CUH46740.1"/>
    <property type="molecule type" value="Genomic_DNA"/>
</dbReference>
<organism evidence="2 3">
    <name type="scientific">Ruegeria atlantica</name>
    <dbReference type="NCBI Taxonomy" id="81569"/>
    <lineage>
        <taxon>Bacteria</taxon>
        <taxon>Pseudomonadati</taxon>
        <taxon>Pseudomonadota</taxon>
        <taxon>Alphaproteobacteria</taxon>
        <taxon>Rhodobacterales</taxon>
        <taxon>Roseobacteraceae</taxon>
        <taxon>Ruegeria</taxon>
    </lineage>
</organism>
<feature type="signal peptide" evidence="1">
    <location>
        <begin position="1"/>
        <end position="24"/>
    </location>
</feature>
<proteinExistence type="predicted"/>
<dbReference type="OrthoDB" id="4981773at2"/>
<accession>A0A0N7LQ13</accession>
<evidence type="ECO:0000313" key="3">
    <source>
        <dbReference type="Proteomes" id="UP000050783"/>
    </source>
</evidence>
<keyword evidence="1" id="KW-0732">Signal</keyword>
<evidence type="ECO:0000256" key="1">
    <source>
        <dbReference type="SAM" id="SignalP"/>
    </source>
</evidence>
<dbReference type="STRING" id="81569.RUM4293_01823"/>
<reference evidence="2 3" key="1">
    <citation type="submission" date="2015-09" db="EMBL/GenBank/DDBJ databases">
        <authorList>
            <consortium name="Swine Surveillance"/>
        </authorList>
    </citation>
    <scope>NUCLEOTIDE SEQUENCE [LARGE SCALE GENOMIC DNA]</scope>
    <source>
        <strain evidence="2 3">CECT 4292</strain>
    </source>
</reference>